<evidence type="ECO:0000256" key="11">
    <source>
        <dbReference type="ARBA" id="ARBA00023136"/>
    </source>
</evidence>
<dbReference type="SMART" id="SM00387">
    <property type="entry name" value="HATPase_c"/>
    <property type="match status" value="1"/>
</dbReference>
<keyword evidence="4" id="KW-1003">Cell membrane</keyword>
<dbReference type="Gene3D" id="6.10.340.10">
    <property type="match status" value="1"/>
</dbReference>
<dbReference type="Gene3D" id="3.30.565.10">
    <property type="entry name" value="Histidine kinase-like ATPase, C-terminal domain"/>
    <property type="match status" value="1"/>
</dbReference>
<comment type="caution">
    <text evidence="16">The sequence shown here is derived from an EMBL/GenBank/DDBJ whole genome shotgun (WGS) entry which is preliminary data.</text>
</comment>
<dbReference type="SUPFAM" id="SSF47384">
    <property type="entry name" value="Homodimeric domain of signal transducing histidine kinase"/>
    <property type="match status" value="1"/>
</dbReference>
<evidence type="ECO:0000256" key="3">
    <source>
        <dbReference type="ARBA" id="ARBA00012438"/>
    </source>
</evidence>
<dbReference type="SUPFAM" id="SSF55874">
    <property type="entry name" value="ATPase domain of HSP90 chaperone/DNA topoisomerase II/histidine kinase"/>
    <property type="match status" value="1"/>
</dbReference>
<evidence type="ECO:0000256" key="8">
    <source>
        <dbReference type="ARBA" id="ARBA00022777"/>
    </source>
</evidence>
<dbReference type="InterPro" id="IPR003660">
    <property type="entry name" value="HAMP_dom"/>
</dbReference>
<dbReference type="Pfam" id="PF02518">
    <property type="entry name" value="HATPase_c"/>
    <property type="match status" value="1"/>
</dbReference>
<keyword evidence="7" id="KW-0547">Nucleotide-binding</keyword>
<dbReference type="GO" id="GO:0005524">
    <property type="term" value="F:ATP binding"/>
    <property type="evidence" value="ECO:0007669"/>
    <property type="project" value="UniProtKB-KW"/>
</dbReference>
<keyword evidence="13" id="KW-0812">Transmembrane</keyword>
<dbReference type="RefSeq" id="WP_016201290.1">
    <property type="nucleotide sequence ID" value="NZ_JABBPK010000001.1"/>
</dbReference>
<dbReference type="InterPro" id="IPR050736">
    <property type="entry name" value="Sensor_HK_Regulatory"/>
</dbReference>
<dbReference type="CDD" id="cd00082">
    <property type="entry name" value="HisKA"/>
    <property type="match status" value="1"/>
</dbReference>
<keyword evidence="9" id="KW-0067">ATP-binding</keyword>
<evidence type="ECO:0000259" key="15">
    <source>
        <dbReference type="PROSITE" id="PS50885"/>
    </source>
</evidence>
<dbReference type="PANTHER" id="PTHR43711:SF26">
    <property type="entry name" value="SENSOR HISTIDINE KINASE RCSC"/>
    <property type="match status" value="1"/>
</dbReference>
<evidence type="ECO:0000256" key="12">
    <source>
        <dbReference type="SAM" id="Coils"/>
    </source>
</evidence>
<feature type="domain" description="HAMP" evidence="15">
    <location>
        <begin position="188"/>
        <end position="240"/>
    </location>
</feature>
<organism evidence="16 17">
    <name type="scientific">Niallia alba</name>
    <dbReference type="NCBI Taxonomy" id="2729105"/>
    <lineage>
        <taxon>Bacteria</taxon>
        <taxon>Bacillati</taxon>
        <taxon>Bacillota</taxon>
        <taxon>Bacilli</taxon>
        <taxon>Bacillales</taxon>
        <taxon>Bacillaceae</taxon>
        <taxon>Niallia</taxon>
    </lineage>
</organism>
<name>A0A7Y0K4X5_9BACI</name>
<dbReference type="GO" id="GO:0000155">
    <property type="term" value="F:phosphorelay sensor kinase activity"/>
    <property type="evidence" value="ECO:0007669"/>
    <property type="project" value="InterPro"/>
</dbReference>
<keyword evidence="8 16" id="KW-0418">Kinase</keyword>
<gene>
    <name evidence="16" type="ORF">HHU08_02280</name>
</gene>
<feature type="coiled-coil region" evidence="12">
    <location>
        <begin position="228"/>
        <end position="255"/>
    </location>
</feature>
<dbReference type="InterPro" id="IPR005467">
    <property type="entry name" value="His_kinase_dom"/>
</dbReference>
<keyword evidence="13" id="KW-1133">Transmembrane helix</keyword>
<evidence type="ECO:0000256" key="13">
    <source>
        <dbReference type="SAM" id="Phobius"/>
    </source>
</evidence>
<dbReference type="Pfam" id="PF00672">
    <property type="entry name" value="HAMP"/>
    <property type="match status" value="1"/>
</dbReference>
<dbReference type="GO" id="GO:0005886">
    <property type="term" value="C:plasma membrane"/>
    <property type="evidence" value="ECO:0007669"/>
    <property type="project" value="UniProtKB-SubCell"/>
</dbReference>
<keyword evidence="17" id="KW-1185">Reference proteome</keyword>
<dbReference type="AlphaFoldDB" id="A0A7Y0K4X5"/>
<keyword evidence="10" id="KW-0902">Two-component regulatory system</keyword>
<dbReference type="Pfam" id="PF00512">
    <property type="entry name" value="HisKA"/>
    <property type="match status" value="1"/>
</dbReference>
<evidence type="ECO:0000256" key="9">
    <source>
        <dbReference type="ARBA" id="ARBA00022840"/>
    </source>
</evidence>
<dbReference type="PRINTS" id="PR00344">
    <property type="entry name" value="BCTRLSENSOR"/>
</dbReference>
<dbReference type="SMART" id="SM00388">
    <property type="entry name" value="HisKA"/>
    <property type="match status" value="1"/>
</dbReference>
<dbReference type="Proteomes" id="UP000588491">
    <property type="component" value="Unassembled WGS sequence"/>
</dbReference>
<dbReference type="InterPro" id="IPR003661">
    <property type="entry name" value="HisK_dim/P_dom"/>
</dbReference>
<accession>A0A7Y0K4X5</accession>
<feature type="transmembrane region" description="Helical" evidence="13">
    <location>
        <begin position="6"/>
        <end position="32"/>
    </location>
</feature>
<proteinExistence type="predicted"/>
<dbReference type="PROSITE" id="PS50109">
    <property type="entry name" value="HIS_KIN"/>
    <property type="match status" value="1"/>
</dbReference>
<dbReference type="InterPro" id="IPR004358">
    <property type="entry name" value="Sig_transdc_His_kin-like_C"/>
</dbReference>
<dbReference type="Gene3D" id="1.10.287.130">
    <property type="match status" value="1"/>
</dbReference>
<evidence type="ECO:0000256" key="2">
    <source>
        <dbReference type="ARBA" id="ARBA00004651"/>
    </source>
</evidence>
<dbReference type="FunFam" id="1.10.287.130:FF:000001">
    <property type="entry name" value="Two-component sensor histidine kinase"/>
    <property type="match status" value="1"/>
</dbReference>
<dbReference type="PROSITE" id="PS50885">
    <property type="entry name" value="HAMP"/>
    <property type="match status" value="1"/>
</dbReference>
<sequence>MRIKYIYQQLISHLSVILVALLVLSLVFSHYIEKLVFSMKADELQGYGYNIVQDVQGDDLWSAATYSTLLRYSEELKGTGITIGIFNTQRNRIWSFGKDLNINITHAEWDEIKDGSSTVIKPSTRRGDQEVALVAIPYSVNNVVVGGIILTSPLVESKEMIQEINKYLIYILFLVFGIALLMSFIFSRVHVNRIKKLQEATSHVAEGDYSVKVSSSTFDEIGELGQDFNQMVDRLRESKEAIDALENRRRQFMSDVSHELKTPLTTISGVIEGLNNNMIPENEREKGLKLISQEAKRLIRLVNENLDYDKIRSNQIVLMKEFISLQEVLEIIEEQLSILAEEKNVKIYVDVDNAAVIYADYDRLIQIIMNITKNSIQFTENGSIWLSGRMEVDRTIIEVKDTGIGIDAHEIENIWKRFYKADISRTNNPYGEFGLGLSIVKQLVQFHEGDIHVMSEKGKGTTFTIYFPLPKEKVTEFA</sequence>
<evidence type="ECO:0000256" key="10">
    <source>
        <dbReference type="ARBA" id="ARBA00023012"/>
    </source>
</evidence>
<comment type="catalytic activity">
    <reaction evidence="1">
        <text>ATP + protein L-histidine = ADP + protein N-phospho-L-histidine.</text>
        <dbReference type="EC" id="2.7.13.3"/>
    </reaction>
</comment>
<evidence type="ECO:0000256" key="1">
    <source>
        <dbReference type="ARBA" id="ARBA00000085"/>
    </source>
</evidence>
<feature type="transmembrane region" description="Helical" evidence="13">
    <location>
        <begin position="167"/>
        <end position="186"/>
    </location>
</feature>
<keyword evidence="5" id="KW-0597">Phosphoprotein</keyword>
<evidence type="ECO:0000256" key="4">
    <source>
        <dbReference type="ARBA" id="ARBA00022475"/>
    </source>
</evidence>
<evidence type="ECO:0000313" key="16">
    <source>
        <dbReference type="EMBL" id="NMO75867.1"/>
    </source>
</evidence>
<evidence type="ECO:0000256" key="5">
    <source>
        <dbReference type="ARBA" id="ARBA00022553"/>
    </source>
</evidence>
<dbReference type="InterPro" id="IPR003594">
    <property type="entry name" value="HATPase_dom"/>
</dbReference>
<evidence type="ECO:0000256" key="6">
    <source>
        <dbReference type="ARBA" id="ARBA00022679"/>
    </source>
</evidence>
<dbReference type="FunFam" id="3.30.565.10:FF:000006">
    <property type="entry name" value="Sensor histidine kinase WalK"/>
    <property type="match status" value="1"/>
</dbReference>
<feature type="transmembrane region" description="Helical" evidence="13">
    <location>
        <begin position="131"/>
        <end position="155"/>
    </location>
</feature>
<feature type="domain" description="Histidine kinase" evidence="14">
    <location>
        <begin position="255"/>
        <end position="471"/>
    </location>
</feature>
<keyword evidence="11 13" id="KW-0472">Membrane</keyword>
<evidence type="ECO:0000256" key="7">
    <source>
        <dbReference type="ARBA" id="ARBA00022741"/>
    </source>
</evidence>
<evidence type="ECO:0000313" key="17">
    <source>
        <dbReference type="Proteomes" id="UP000588491"/>
    </source>
</evidence>
<dbReference type="PANTHER" id="PTHR43711">
    <property type="entry name" value="TWO-COMPONENT HISTIDINE KINASE"/>
    <property type="match status" value="1"/>
</dbReference>
<keyword evidence="6" id="KW-0808">Transferase</keyword>
<evidence type="ECO:0000259" key="14">
    <source>
        <dbReference type="PROSITE" id="PS50109"/>
    </source>
</evidence>
<protein>
    <recommendedName>
        <fullName evidence="3">histidine kinase</fullName>
        <ecNumber evidence="3">2.7.13.3</ecNumber>
    </recommendedName>
</protein>
<dbReference type="InterPro" id="IPR036097">
    <property type="entry name" value="HisK_dim/P_sf"/>
</dbReference>
<dbReference type="CDD" id="cd06225">
    <property type="entry name" value="HAMP"/>
    <property type="match status" value="1"/>
</dbReference>
<dbReference type="EC" id="2.7.13.3" evidence="3"/>
<dbReference type="InterPro" id="IPR036890">
    <property type="entry name" value="HATPase_C_sf"/>
</dbReference>
<comment type="subcellular location">
    <subcellularLocation>
        <location evidence="2">Cell membrane</location>
        <topology evidence="2">Multi-pass membrane protein</topology>
    </subcellularLocation>
</comment>
<dbReference type="SUPFAM" id="SSF158472">
    <property type="entry name" value="HAMP domain-like"/>
    <property type="match status" value="1"/>
</dbReference>
<dbReference type="SMART" id="SM00304">
    <property type="entry name" value="HAMP"/>
    <property type="match status" value="1"/>
</dbReference>
<keyword evidence="12" id="KW-0175">Coiled coil</keyword>
<reference evidence="16 17" key="1">
    <citation type="submission" date="2020-04" db="EMBL/GenBank/DDBJ databases">
        <title>Bacillus sp. UniB3 isolated from commercial digestive syrup.</title>
        <authorList>
            <person name="Thorat V."/>
            <person name="Kirdat K."/>
            <person name="Tiwarekar B."/>
            <person name="Yadav A."/>
        </authorList>
    </citation>
    <scope>NUCLEOTIDE SEQUENCE [LARGE SCALE GENOMIC DNA]</scope>
    <source>
        <strain evidence="16 17">UniB3</strain>
    </source>
</reference>
<dbReference type="EMBL" id="JABBPK010000001">
    <property type="protein sequence ID" value="NMO75867.1"/>
    <property type="molecule type" value="Genomic_DNA"/>
</dbReference>